<dbReference type="EMBL" id="RRYP01029743">
    <property type="protein sequence ID" value="TNV71611.1"/>
    <property type="molecule type" value="Genomic_DNA"/>
</dbReference>
<evidence type="ECO:0000313" key="2">
    <source>
        <dbReference type="Proteomes" id="UP000785679"/>
    </source>
</evidence>
<evidence type="ECO:0000313" key="1">
    <source>
        <dbReference type="EMBL" id="TNV71611.1"/>
    </source>
</evidence>
<gene>
    <name evidence="1" type="ORF">FGO68_gene11712</name>
</gene>
<name>A0A8J8NAY6_HALGN</name>
<proteinExistence type="predicted"/>
<keyword evidence="2" id="KW-1185">Reference proteome</keyword>
<organism evidence="1 2">
    <name type="scientific">Halteria grandinella</name>
    <dbReference type="NCBI Taxonomy" id="5974"/>
    <lineage>
        <taxon>Eukaryota</taxon>
        <taxon>Sar</taxon>
        <taxon>Alveolata</taxon>
        <taxon>Ciliophora</taxon>
        <taxon>Intramacronucleata</taxon>
        <taxon>Spirotrichea</taxon>
        <taxon>Stichotrichia</taxon>
        <taxon>Sporadotrichida</taxon>
        <taxon>Halteriidae</taxon>
        <taxon>Halteria</taxon>
    </lineage>
</organism>
<comment type="caution">
    <text evidence="1">The sequence shown here is derived from an EMBL/GenBank/DDBJ whole genome shotgun (WGS) entry which is preliminary data.</text>
</comment>
<reference evidence="1" key="1">
    <citation type="submission" date="2019-06" db="EMBL/GenBank/DDBJ databases">
        <authorList>
            <person name="Zheng W."/>
        </authorList>
    </citation>
    <scope>NUCLEOTIDE SEQUENCE</scope>
    <source>
        <strain evidence="1">QDHG01</strain>
    </source>
</reference>
<dbReference type="Proteomes" id="UP000785679">
    <property type="component" value="Unassembled WGS sequence"/>
</dbReference>
<dbReference type="AlphaFoldDB" id="A0A8J8NAY6"/>
<accession>A0A8J8NAY6</accession>
<protein>
    <submittedName>
        <fullName evidence="1">Uncharacterized protein</fullName>
    </submittedName>
</protein>
<sequence>MIGQGLEENNVFILRRALDRLSLQIYVNKYFICTRTIHSFSIIFFRFHIHFLKQWHTFSSFSKLITYNLTNGAGLQQFSVLDDLLQLSTEQSGFLAQNNIKYILVDVVLNIQN</sequence>